<dbReference type="InterPro" id="IPR039768">
    <property type="entry name" value="Nmd3"/>
</dbReference>
<dbReference type="Pfam" id="PF21193">
    <property type="entry name" value="NMD_SH3"/>
    <property type="match status" value="1"/>
</dbReference>
<evidence type="ECO:0000256" key="2">
    <source>
        <dbReference type="ARBA" id="ARBA00009794"/>
    </source>
</evidence>
<dbReference type="EMBL" id="GGYP01001743">
    <property type="protein sequence ID" value="MDE46514.1"/>
    <property type="molecule type" value="Transcribed_RNA"/>
</dbReference>
<organism evidence="12">
    <name type="scientific">Aceria tosichella</name>
    <name type="common">wheat curl mite</name>
    <dbReference type="NCBI Taxonomy" id="561515"/>
    <lineage>
        <taxon>Eukaryota</taxon>
        <taxon>Metazoa</taxon>
        <taxon>Ecdysozoa</taxon>
        <taxon>Arthropoda</taxon>
        <taxon>Chelicerata</taxon>
        <taxon>Arachnida</taxon>
        <taxon>Acari</taxon>
        <taxon>Acariformes</taxon>
        <taxon>Trombidiformes</taxon>
        <taxon>Prostigmata</taxon>
        <taxon>Eupodina</taxon>
        <taxon>Eriophyoidea</taxon>
        <taxon>Eriophyidae</taxon>
        <taxon>Eriophyinae</taxon>
        <taxon>Aceriini</taxon>
        <taxon>Aceria</taxon>
    </lineage>
</organism>
<protein>
    <recommendedName>
        <fullName evidence="3 8">60S ribosomal export protein NMD3</fullName>
    </recommendedName>
</protein>
<dbReference type="GO" id="GO:0043023">
    <property type="term" value="F:ribosomal large subunit binding"/>
    <property type="evidence" value="ECO:0007669"/>
    <property type="project" value="InterPro"/>
</dbReference>
<evidence type="ECO:0000256" key="7">
    <source>
        <dbReference type="ARBA" id="ARBA00023242"/>
    </source>
</evidence>
<feature type="domain" description="Nmd3 N-terminal" evidence="9">
    <location>
        <begin position="18"/>
        <end position="246"/>
    </location>
</feature>
<evidence type="ECO:0000256" key="6">
    <source>
        <dbReference type="ARBA" id="ARBA00022927"/>
    </source>
</evidence>
<gene>
    <name evidence="12" type="primary">NMD3</name>
    <name evidence="12" type="ORF">g.9497</name>
</gene>
<evidence type="ECO:0000256" key="8">
    <source>
        <dbReference type="RuleBase" id="RU364108"/>
    </source>
</evidence>
<dbReference type="InterPro" id="IPR048899">
    <property type="entry name" value="NMD_SH3"/>
</dbReference>
<dbReference type="AlphaFoldDB" id="A0A6G1S7N0"/>
<evidence type="ECO:0000256" key="3">
    <source>
        <dbReference type="ARBA" id="ARBA00017035"/>
    </source>
</evidence>
<keyword evidence="4 8" id="KW-0813">Transport</keyword>
<dbReference type="Pfam" id="PF21192">
    <property type="entry name" value="OB_NMD3"/>
    <property type="match status" value="1"/>
</dbReference>
<name>A0A6G1S7N0_9ACAR</name>
<dbReference type="GO" id="GO:0005634">
    <property type="term" value="C:nucleus"/>
    <property type="evidence" value="ECO:0007669"/>
    <property type="project" value="UniProtKB-SubCell"/>
</dbReference>
<dbReference type="InterPro" id="IPR007064">
    <property type="entry name" value="Nmd3_N"/>
</dbReference>
<keyword evidence="6 8" id="KW-0653">Protein transport</keyword>
<comment type="function">
    <text evidence="1 8">Acts as an adapter for the XPO1/CRM1-mediated export of the 60S ribosomal subunit.</text>
</comment>
<dbReference type="GO" id="GO:0005737">
    <property type="term" value="C:cytoplasm"/>
    <property type="evidence" value="ECO:0007669"/>
    <property type="project" value="UniProtKB-SubCell"/>
</dbReference>
<sequence>MEVETTSIDEANSNKILCCLCGSLIEPNQSNMCIGCLRAQTDISEGIPKSAVVYYCRSCERYQQDQGKWVRAELESNDLLTLCLKKLKGLNKVEMVDAAFVWTEPHSRRIKVKLTIQKEVAGGDTLRHVFVVEYVVNNQMCDLCHRIEAKDFWKAKVQVRQRLEHKKTLLYLEQLLSKNLTQFNCTKTKPLGEGIDFFFDRCDDARKIVEFMQKVIPCRYSMSQQLISHDNRSNIYNYKYTFSVEIVPICNGDIVCLPKVTSKALGNIGRLCICTRVTHNIYLINPFTLKSSEMNATIYFRAPFTSITNSKRLTEYMVMNIEQLDKTVTDKSAEPEVDGGGKYALADVWLVKSSELGSSDTEIHCKTHLGNLLSPGDTVLGFDLANANLNNAELDDYQQDQGDRIPDVILLKKHYTES</sequence>
<evidence type="ECO:0000256" key="5">
    <source>
        <dbReference type="ARBA" id="ARBA00022490"/>
    </source>
</evidence>
<dbReference type="GO" id="GO:0015031">
    <property type="term" value="P:protein transport"/>
    <property type="evidence" value="ECO:0007669"/>
    <property type="project" value="UniProtKB-KW"/>
</dbReference>
<proteinExistence type="inferred from homology"/>
<reference evidence="12" key="1">
    <citation type="submission" date="2018-10" db="EMBL/GenBank/DDBJ databases">
        <title>Transcriptome assembly of Aceria tosichella (Wheat curl mite) Type 2.</title>
        <authorList>
            <person name="Scully E.D."/>
            <person name="Geib S.M."/>
            <person name="Palmer N.A."/>
            <person name="Gupta A.K."/>
            <person name="Sarath G."/>
            <person name="Tatineni S."/>
        </authorList>
    </citation>
    <scope>NUCLEOTIDE SEQUENCE</scope>
    <source>
        <strain evidence="12">LincolnNE</strain>
    </source>
</reference>
<keyword evidence="5 8" id="KW-0963">Cytoplasm</keyword>
<comment type="similarity">
    <text evidence="2 8">Belongs to the NMD3 family.</text>
</comment>
<evidence type="ECO:0000256" key="1">
    <source>
        <dbReference type="ARBA" id="ARBA00002269"/>
    </source>
</evidence>
<dbReference type="GO" id="GO:0000055">
    <property type="term" value="P:ribosomal large subunit export from nucleus"/>
    <property type="evidence" value="ECO:0007669"/>
    <property type="project" value="TreeGrafter"/>
</dbReference>
<dbReference type="InterPro" id="IPR048898">
    <property type="entry name" value="OB_NMD3"/>
</dbReference>
<accession>A0A6G1S7N0</accession>
<dbReference type="PANTHER" id="PTHR12746">
    <property type="entry name" value="NONSENSE-MEDIATED MRNA DECAY PROTEIN 3"/>
    <property type="match status" value="1"/>
</dbReference>
<evidence type="ECO:0000313" key="12">
    <source>
        <dbReference type="EMBL" id="MDE46514.1"/>
    </source>
</evidence>
<evidence type="ECO:0000259" key="11">
    <source>
        <dbReference type="Pfam" id="PF21193"/>
    </source>
</evidence>
<feature type="domain" description="60S ribosomal export protein NMD3 OB-fold" evidence="10">
    <location>
        <begin position="313"/>
        <end position="413"/>
    </location>
</feature>
<comment type="subcellular location">
    <subcellularLocation>
        <location evidence="8">Cytoplasm</location>
    </subcellularLocation>
    <subcellularLocation>
        <location evidence="8">Nucleus</location>
    </subcellularLocation>
</comment>
<dbReference type="PANTHER" id="PTHR12746:SF2">
    <property type="entry name" value="60S RIBOSOMAL EXPORT PROTEIN NMD3"/>
    <property type="match status" value="1"/>
</dbReference>
<evidence type="ECO:0000259" key="10">
    <source>
        <dbReference type="Pfam" id="PF21192"/>
    </source>
</evidence>
<evidence type="ECO:0000256" key="4">
    <source>
        <dbReference type="ARBA" id="ARBA00022448"/>
    </source>
</evidence>
<keyword evidence="7 8" id="KW-0539">Nucleus</keyword>
<evidence type="ECO:0000259" key="9">
    <source>
        <dbReference type="Pfam" id="PF04981"/>
    </source>
</evidence>
<feature type="domain" description="60S ribosomal export protein NMD3 SH3" evidence="11">
    <location>
        <begin position="249"/>
        <end position="296"/>
    </location>
</feature>
<dbReference type="Pfam" id="PF04981">
    <property type="entry name" value="NMD3"/>
    <property type="match status" value="1"/>
</dbReference>